<organism evidence="7 8">
    <name type="scientific">Thermohalobacter berrensis</name>
    <dbReference type="NCBI Taxonomy" id="99594"/>
    <lineage>
        <taxon>Bacteria</taxon>
        <taxon>Bacillati</taxon>
        <taxon>Bacillota</taxon>
        <taxon>Tissierellia</taxon>
        <taxon>Tissierellales</taxon>
        <taxon>Thermohalobacteraceae</taxon>
        <taxon>Thermohalobacter</taxon>
    </lineage>
</organism>
<dbReference type="SMART" id="SM00983">
    <property type="entry name" value="TPK_B1_binding"/>
    <property type="match status" value="1"/>
</dbReference>
<dbReference type="InterPro" id="IPR053149">
    <property type="entry name" value="TPK"/>
</dbReference>
<dbReference type="NCBIfam" id="TIGR01378">
    <property type="entry name" value="thi_PPkinase"/>
    <property type="match status" value="1"/>
</dbReference>
<dbReference type="InterPro" id="IPR007373">
    <property type="entry name" value="Thiamin_PyroPKinase_B1-bd"/>
</dbReference>
<dbReference type="Pfam" id="PF04263">
    <property type="entry name" value="TPK_catalytic"/>
    <property type="match status" value="1"/>
</dbReference>
<feature type="domain" description="Thiamin pyrophosphokinase thiamin-binding" evidence="6">
    <location>
        <begin position="138"/>
        <end position="205"/>
    </location>
</feature>
<dbReference type="OrthoDB" id="9804377at2"/>
<dbReference type="Proteomes" id="UP000284177">
    <property type="component" value="Unassembled WGS sequence"/>
</dbReference>
<accession>A0A419TA66</accession>
<dbReference type="GO" id="GO:0016301">
    <property type="term" value="F:kinase activity"/>
    <property type="evidence" value="ECO:0007669"/>
    <property type="project" value="UniProtKB-KW"/>
</dbReference>
<dbReference type="GO" id="GO:0009229">
    <property type="term" value="P:thiamine diphosphate biosynthetic process"/>
    <property type="evidence" value="ECO:0007669"/>
    <property type="project" value="InterPro"/>
</dbReference>
<proteinExistence type="predicted"/>
<dbReference type="GO" id="GO:0004788">
    <property type="term" value="F:thiamine diphosphokinase activity"/>
    <property type="evidence" value="ECO:0007669"/>
    <property type="project" value="UniProtKB-UniRule"/>
</dbReference>
<dbReference type="Pfam" id="PF04265">
    <property type="entry name" value="TPK_B1_binding"/>
    <property type="match status" value="1"/>
</dbReference>
<evidence type="ECO:0000256" key="5">
    <source>
        <dbReference type="NCBIfam" id="TIGR01378"/>
    </source>
</evidence>
<dbReference type="Gene3D" id="3.40.50.10240">
    <property type="entry name" value="Thiamin pyrophosphokinase, catalytic domain"/>
    <property type="match status" value="1"/>
</dbReference>
<gene>
    <name evidence="7" type="ORF">BET03_00620</name>
</gene>
<dbReference type="InterPro" id="IPR006282">
    <property type="entry name" value="Thi_PPkinase"/>
</dbReference>
<dbReference type="InterPro" id="IPR007371">
    <property type="entry name" value="TPK_catalytic"/>
</dbReference>
<evidence type="ECO:0000256" key="3">
    <source>
        <dbReference type="ARBA" id="ARBA00022777"/>
    </source>
</evidence>
<evidence type="ECO:0000256" key="1">
    <source>
        <dbReference type="ARBA" id="ARBA00022679"/>
    </source>
</evidence>
<reference evidence="7 8" key="1">
    <citation type="submission" date="2016-08" db="EMBL/GenBank/DDBJ databases">
        <title>Novel Firmicutes and Novel Genomes.</title>
        <authorList>
            <person name="Poppleton D.I."/>
            <person name="Gribaldo S."/>
        </authorList>
    </citation>
    <scope>NUCLEOTIDE SEQUENCE [LARGE SCALE GENOMIC DNA]</scope>
    <source>
        <strain evidence="7 8">CTT3</strain>
    </source>
</reference>
<dbReference type="GO" id="GO:0005524">
    <property type="term" value="F:ATP binding"/>
    <property type="evidence" value="ECO:0007669"/>
    <property type="project" value="UniProtKB-KW"/>
</dbReference>
<keyword evidence="8" id="KW-1185">Reference proteome</keyword>
<keyword evidence="1" id="KW-0808">Transferase</keyword>
<protein>
    <recommendedName>
        <fullName evidence="5">Thiamine diphosphokinase</fullName>
        <ecNumber evidence="5">2.7.6.2</ecNumber>
    </recommendedName>
</protein>
<dbReference type="RefSeq" id="WP_120166189.1">
    <property type="nucleotide sequence ID" value="NZ_MCIB01000001.1"/>
</dbReference>
<dbReference type="AlphaFoldDB" id="A0A419TA66"/>
<keyword evidence="2" id="KW-0547">Nucleotide-binding</keyword>
<dbReference type="PANTHER" id="PTHR41299">
    <property type="entry name" value="THIAMINE PYROPHOSPHOKINASE"/>
    <property type="match status" value="1"/>
</dbReference>
<dbReference type="SUPFAM" id="SSF63999">
    <property type="entry name" value="Thiamin pyrophosphokinase, catalytic domain"/>
    <property type="match status" value="1"/>
</dbReference>
<evidence type="ECO:0000256" key="4">
    <source>
        <dbReference type="ARBA" id="ARBA00022840"/>
    </source>
</evidence>
<name>A0A419TA66_9FIRM</name>
<dbReference type="SUPFAM" id="SSF63862">
    <property type="entry name" value="Thiamin pyrophosphokinase, substrate-binding domain"/>
    <property type="match status" value="1"/>
</dbReference>
<dbReference type="PANTHER" id="PTHR41299:SF1">
    <property type="entry name" value="THIAMINE PYROPHOSPHOKINASE"/>
    <property type="match status" value="1"/>
</dbReference>
<evidence type="ECO:0000259" key="6">
    <source>
        <dbReference type="SMART" id="SM00983"/>
    </source>
</evidence>
<dbReference type="GO" id="GO:0006772">
    <property type="term" value="P:thiamine metabolic process"/>
    <property type="evidence" value="ECO:0007669"/>
    <property type="project" value="UniProtKB-UniRule"/>
</dbReference>
<comment type="caution">
    <text evidence="7">The sequence shown here is derived from an EMBL/GenBank/DDBJ whole genome shotgun (WGS) entry which is preliminary data.</text>
</comment>
<dbReference type="InterPro" id="IPR036759">
    <property type="entry name" value="TPK_catalytic_sf"/>
</dbReference>
<dbReference type="InterPro" id="IPR036371">
    <property type="entry name" value="TPK_B1-bd_sf"/>
</dbReference>
<keyword evidence="3 7" id="KW-0418">Kinase</keyword>
<evidence type="ECO:0000313" key="8">
    <source>
        <dbReference type="Proteomes" id="UP000284177"/>
    </source>
</evidence>
<keyword evidence="4" id="KW-0067">ATP-binding</keyword>
<evidence type="ECO:0000256" key="2">
    <source>
        <dbReference type="ARBA" id="ARBA00022741"/>
    </source>
</evidence>
<dbReference type="EMBL" id="MCIB01000001">
    <property type="protein sequence ID" value="RKD34370.1"/>
    <property type="molecule type" value="Genomic_DNA"/>
</dbReference>
<dbReference type="GO" id="GO:0030975">
    <property type="term" value="F:thiamine binding"/>
    <property type="evidence" value="ECO:0007669"/>
    <property type="project" value="InterPro"/>
</dbReference>
<evidence type="ECO:0000313" key="7">
    <source>
        <dbReference type="EMBL" id="RKD34370.1"/>
    </source>
</evidence>
<dbReference type="CDD" id="cd07995">
    <property type="entry name" value="TPK"/>
    <property type="match status" value="1"/>
</dbReference>
<sequence length="211" mass="23268">MKTLIISNGDIKDYEVLKNEASKVDFIVCADGGAKHLFKANLKPDVIVGDLDSITNEALGKYREEGIKFVKFPAKKDNTDTDLAIDYALQKGANEIVLLGATGTRIDHTLANIFLLYKLLKKGVKAKIIDSHNEIYITDNKLKISKDINTFVSIIPFLGDVEGVTLKGFEYETNNIDIKFSSTLGISNKVISDKGKVKIKDGVCLVIKSRD</sequence>
<dbReference type="EC" id="2.7.6.2" evidence="5"/>